<gene>
    <name evidence="1" type="ORF">METZ01_LOCUS282871</name>
</gene>
<dbReference type="EMBL" id="UINC01083884">
    <property type="protein sequence ID" value="SVC30017.1"/>
    <property type="molecule type" value="Genomic_DNA"/>
</dbReference>
<protein>
    <submittedName>
        <fullName evidence="1">Uncharacterized protein</fullName>
    </submittedName>
</protein>
<proteinExistence type="predicted"/>
<reference evidence="1" key="1">
    <citation type="submission" date="2018-05" db="EMBL/GenBank/DDBJ databases">
        <authorList>
            <person name="Lanie J.A."/>
            <person name="Ng W.-L."/>
            <person name="Kazmierczak K.M."/>
            <person name="Andrzejewski T.M."/>
            <person name="Davidsen T.M."/>
            <person name="Wayne K.J."/>
            <person name="Tettelin H."/>
            <person name="Glass J.I."/>
            <person name="Rusch D."/>
            <person name="Podicherti R."/>
            <person name="Tsui H.-C.T."/>
            <person name="Winkler M.E."/>
        </authorList>
    </citation>
    <scope>NUCLEOTIDE SEQUENCE</scope>
</reference>
<evidence type="ECO:0000313" key="1">
    <source>
        <dbReference type="EMBL" id="SVC30017.1"/>
    </source>
</evidence>
<accession>A0A382L4V7</accession>
<name>A0A382L4V7_9ZZZZ</name>
<feature type="non-terminal residue" evidence="1">
    <location>
        <position position="409"/>
    </location>
</feature>
<dbReference type="AlphaFoldDB" id="A0A382L4V7"/>
<feature type="non-terminal residue" evidence="1">
    <location>
        <position position="1"/>
    </location>
</feature>
<sequence>GTRSDDGCWKPLKGRHISDMDVYMEFDDRWANVGNEVLDNEYVSAGYPMGLKVMSMAHSYGVAYAEDVMFVTVKVRNESGDYCVFEKDKNWHANGLELFVKDDDNNVICDDGMVMPDGTKLNRGKGFNYKKLYLGFYMDADVLSTDATGGYSVHTNADDFMKYIDCKVSKEEYPDGCPIVNDDTLRISMALIGDYDGISNTAKGYSMETDSDKGSDFGIVAVQLLDSPFATDAVDLDQDGYFDIFPGEKLKMTDWHWFDWYNRPGVLSGNQTSDTPALNKELIQYQVIAGDNTNLTISERARYFHSANPETDYDTEINPHFDSLEGIRETSFFLDPPAGLDCVLEMSTGPFDLEVGEQVSFSFSIIFGQNIDDLLKNAYFAQIMYNSHYQGYTPPITPNVMAVSGHNKV</sequence>
<organism evidence="1">
    <name type="scientific">marine metagenome</name>
    <dbReference type="NCBI Taxonomy" id="408172"/>
    <lineage>
        <taxon>unclassified sequences</taxon>
        <taxon>metagenomes</taxon>
        <taxon>ecological metagenomes</taxon>
    </lineage>
</organism>